<evidence type="ECO:0000313" key="3">
    <source>
        <dbReference type="EMBL" id="PIX91964.1"/>
    </source>
</evidence>
<dbReference type="InterPro" id="IPR010982">
    <property type="entry name" value="Lambda_DNA-bd_dom_sf"/>
</dbReference>
<sequence length="72" mass="8271">MAEKTHITKDFGKKLKSLRKQKKLSQVKLADRLGVHPTYISSLERGLRNPSLKVIDRIASALEINREILIKF</sequence>
<keyword evidence="1" id="KW-0238">DNA-binding</keyword>
<comment type="caution">
    <text evidence="3">The sequence shown here is derived from an EMBL/GenBank/DDBJ whole genome shotgun (WGS) entry which is preliminary data.</text>
</comment>
<dbReference type="GO" id="GO:0003700">
    <property type="term" value="F:DNA-binding transcription factor activity"/>
    <property type="evidence" value="ECO:0007669"/>
    <property type="project" value="TreeGrafter"/>
</dbReference>
<proteinExistence type="predicted"/>
<dbReference type="SUPFAM" id="SSF47413">
    <property type="entry name" value="lambda repressor-like DNA-binding domains"/>
    <property type="match status" value="1"/>
</dbReference>
<gene>
    <name evidence="3" type="ORF">COZ26_04345</name>
</gene>
<reference evidence="4" key="1">
    <citation type="submission" date="2017-09" db="EMBL/GenBank/DDBJ databases">
        <title>Depth-based differentiation of microbial function through sediment-hosted aquifers and enrichment of novel symbionts in the deep terrestrial subsurface.</title>
        <authorList>
            <person name="Probst A.J."/>
            <person name="Ladd B."/>
            <person name="Jarett J.K."/>
            <person name="Geller-Mcgrath D.E."/>
            <person name="Sieber C.M.K."/>
            <person name="Emerson J.B."/>
            <person name="Anantharaman K."/>
            <person name="Thomas B.C."/>
            <person name="Malmstrom R."/>
            <person name="Stieglmeier M."/>
            <person name="Klingl A."/>
            <person name="Woyke T."/>
            <person name="Ryan C.M."/>
            <person name="Banfield J.F."/>
        </authorList>
    </citation>
    <scope>NUCLEOTIDE SEQUENCE [LARGE SCALE GENOMIC DNA]</scope>
</reference>
<organism evidence="3 4">
    <name type="scientific">Candidatus Kuenenbacteria bacterium CG_4_10_14_3_um_filter_39_14</name>
    <dbReference type="NCBI Taxonomy" id="1974614"/>
    <lineage>
        <taxon>Bacteria</taxon>
        <taxon>Candidatus Kueneniibacteriota</taxon>
    </lineage>
</organism>
<dbReference type="CDD" id="cd00093">
    <property type="entry name" value="HTH_XRE"/>
    <property type="match status" value="1"/>
</dbReference>
<evidence type="ECO:0000313" key="4">
    <source>
        <dbReference type="Proteomes" id="UP000230658"/>
    </source>
</evidence>
<dbReference type="PROSITE" id="PS50943">
    <property type="entry name" value="HTH_CROC1"/>
    <property type="match status" value="1"/>
</dbReference>
<dbReference type="AlphaFoldDB" id="A0A2M7MFS2"/>
<dbReference type="GO" id="GO:0003677">
    <property type="term" value="F:DNA binding"/>
    <property type="evidence" value="ECO:0007669"/>
    <property type="project" value="UniProtKB-KW"/>
</dbReference>
<feature type="domain" description="HTH cro/C1-type" evidence="2">
    <location>
        <begin position="15"/>
        <end position="69"/>
    </location>
</feature>
<evidence type="ECO:0000259" key="2">
    <source>
        <dbReference type="PROSITE" id="PS50943"/>
    </source>
</evidence>
<name>A0A2M7MFS2_9BACT</name>
<dbReference type="InterPro" id="IPR001387">
    <property type="entry name" value="Cro/C1-type_HTH"/>
</dbReference>
<dbReference type="Proteomes" id="UP000230658">
    <property type="component" value="Unassembled WGS sequence"/>
</dbReference>
<evidence type="ECO:0000256" key="1">
    <source>
        <dbReference type="ARBA" id="ARBA00023125"/>
    </source>
</evidence>
<dbReference type="InterPro" id="IPR050807">
    <property type="entry name" value="TransReg_Diox_bact_type"/>
</dbReference>
<dbReference type="EMBL" id="PFJV01000105">
    <property type="protein sequence ID" value="PIX91964.1"/>
    <property type="molecule type" value="Genomic_DNA"/>
</dbReference>
<dbReference type="SMART" id="SM00530">
    <property type="entry name" value="HTH_XRE"/>
    <property type="match status" value="1"/>
</dbReference>
<dbReference type="GO" id="GO:0005829">
    <property type="term" value="C:cytosol"/>
    <property type="evidence" value="ECO:0007669"/>
    <property type="project" value="TreeGrafter"/>
</dbReference>
<dbReference type="Pfam" id="PF01381">
    <property type="entry name" value="HTH_3"/>
    <property type="match status" value="1"/>
</dbReference>
<accession>A0A2M7MFS2</accession>
<protein>
    <submittedName>
        <fullName evidence="3">XRE family transcriptional regulator</fullName>
    </submittedName>
</protein>
<dbReference type="PANTHER" id="PTHR46797">
    <property type="entry name" value="HTH-TYPE TRANSCRIPTIONAL REGULATOR"/>
    <property type="match status" value="1"/>
</dbReference>
<dbReference type="Gene3D" id="1.10.260.40">
    <property type="entry name" value="lambda repressor-like DNA-binding domains"/>
    <property type="match status" value="1"/>
</dbReference>
<dbReference type="PANTHER" id="PTHR46797:SF1">
    <property type="entry name" value="METHYLPHOSPHONATE SYNTHASE"/>
    <property type="match status" value="1"/>
</dbReference>